<proteinExistence type="predicted"/>
<feature type="region of interest" description="Disordered" evidence="1">
    <location>
        <begin position="53"/>
        <end position="87"/>
    </location>
</feature>
<dbReference type="AlphaFoldDB" id="A0A0F9F9G0"/>
<accession>A0A0F9F9G0</accession>
<protein>
    <submittedName>
        <fullName evidence="2">Uncharacterized protein</fullName>
    </submittedName>
</protein>
<feature type="compositionally biased region" description="Basic residues" evidence="1">
    <location>
        <begin position="76"/>
        <end position="87"/>
    </location>
</feature>
<gene>
    <name evidence="2" type="ORF">LCGC14_2057890</name>
</gene>
<sequence>MLGEVKIRFLHPWQRYMPGDVIQPGGGVRKILIQRGIAEVVAEDAPEAAMVEPQVERAVRPRGRPRTREYVDGKPVRPRKKVKADVS</sequence>
<evidence type="ECO:0000256" key="1">
    <source>
        <dbReference type="SAM" id="MobiDB-lite"/>
    </source>
</evidence>
<dbReference type="EMBL" id="LAZR01024435">
    <property type="protein sequence ID" value="KKL75141.1"/>
    <property type="molecule type" value="Genomic_DNA"/>
</dbReference>
<feature type="compositionally biased region" description="Basic and acidic residues" evidence="1">
    <location>
        <begin position="66"/>
        <end position="75"/>
    </location>
</feature>
<evidence type="ECO:0000313" key="2">
    <source>
        <dbReference type="EMBL" id="KKL75141.1"/>
    </source>
</evidence>
<organism evidence="2">
    <name type="scientific">marine sediment metagenome</name>
    <dbReference type="NCBI Taxonomy" id="412755"/>
    <lineage>
        <taxon>unclassified sequences</taxon>
        <taxon>metagenomes</taxon>
        <taxon>ecological metagenomes</taxon>
    </lineage>
</organism>
<reference evidence="2" key="1">
    <citation type="journal article" date="2015" name="Nature">
        <title>Complex archaea that bridge the gap between prokaryotes and eukaryotes.</title>
        <authorList>
            <person name="Spang A."/>
            <person name="Saw J.H."/>
            <person name="Jorgensen S.L."/>
            <person name="Zaremba-Niedzwiedzka K."/>
            <person name="Martijn J."/>
            <person name="Lind A.E."/>
            <person name="van Eijk R."/>
            <person name="Schleper C."/>
            <person name="Guy L."/>
            <person name="Ettema T.J."/>
        </authorList>
    </citation>
    <scope>NUCLEOTIDE SEQUENCE</scope>
</reference>
<name>A0A0F9F9G0_9ZZZZ</name>
<comment type="caution">
    <text evidence="2">The sequence shown here is derived from an EMBL/GenBank/DDBJ whole genome shotgun (WGS) entry which is preliminary data.</text>
</comment>